<name>C1FR70_CLOBJ</name>
<evidence type="ECO:0000259" key="1">
    <source>
        <dbReference type="Pfam" id="PF12571"/>
    </source>
</evidence>
<dbReference type="InterPro" id="IPR022225">
    <property type="entry name" value="Phage_tail_fibre_N"/>
</dbReference>
<dbReference type="HOGENOM" id="CLU_008928_13_4_9"/>
<organism evidence="2 3">
    <name type="scientific">Clostridium botulinum (strain Kyoto / Type A2)</name>
    <dbReference type="NCBI Taxonomy" id="536232"/>
    <lineage>
        <taxon>Bacteria</taxon>
        <taxon>Bacillati</taxon>
        <taxon>Bacillota</taxon>
        <taxon>Clostridia</taxon>
        <taxon>Eubacteriales</taxon>
        <taxon>Clostridiaceae</taxon>
        <taxon>Clostridium</taxon>
    </lineage>
</organism>
<dbReference type="RefSeq" id="WP_012705275.1">
    <property type="nucleotide sequence ID" value="NC_012563.1"/>
</dbReference>
<evidence type="ECO:0000313" key="3">
    <source>
        <dbReference type="Proteomes" id="UP000001374"/>
    </source>
</evidence>
<proteinExistence type="predicted"/>
<protein>
    <submittedName>
        <fullName evidence="2">Tail fiber protein</fullName>
    </submittedName>
</protein>
<dbReference type="Pfam" id="PF12571">
    <property type="entry name" value="Phage_tail_fib"/>
    <property type="match status" value="1"/>
</dbReference>
<dbReference type="Proteomes" id="UP000001374">
    <property type="component" value="Chromosome"/>
</dbReference>
<evidence type="ECO:0000313" key="2">
    <source>
        <dbReference type="EMBL" id="ACO86364.1"/>
    </source>
</evidence>
<gene>
    <name evidence="2" type="ordered locus">CLM_2504</name>
</gene>
<dbReference type="AlphaFoldDB" id="C1FR70"/>
<dbReference type="EMBL" id="CP001581">
    <property type="protein sequence ID" value="ACO86364.1"/>
    <property type="molecule type" value="Genomic_DNA"/>
</dbReference>
<dbReference type="PANTHER" id="PTHR35191:SF1">
    <property type="entry name" value="PROPHAGE SIDE TAIL FIBER PROTEIN HOMOLOG STFQ-RELATED"/>
    <property type="match status" value="1"/>
</dbReference>
<dbReference type="InterPro" id="IPR051934">
    <property type="entry name" value="Phage_Tail_Fiber_Structural"/>
</dbReference>
<dbReference type="eggNOG" id="COG5301">
    <property type="taxonomic scope" value="Bacteria"/>
</dbReference>
<reference evidence="2 3" key="1">
    <citation type="submission" date="2008-10" db="EMBL/GenBank/DDBJ databases">
        <title>Genome sequence of Clostridium botulinum A2 Kyoto.</title>
        <authorList>
            <person name="Shrivastava S."/>
            <person name="Brinkac L.M."/>
            <person name="Brown J.L."/>
            <person name="Bruce D."/>
            <person name="Detter C.C."/>
            <person name="Johnson E.A."/>
            <person name="Munk C.A."/>
            <person name="Smith L.A."/>
            <person name="Smith T.J."/>
            <person name="Sutton G."/>
            <person name="Brettin T.S."/>
        </authorList>
    </citation>
    <scope>NUCLEOTIDE SEQUENCE [LARGE SCALE GENOMIC DNA]</scope>
    <source>
        <strain evidence="3">Kyoto / Type A2</strain>
    </source>
</reference>
<sequence length="388" mass="43316">MAEKFYTLLTEIGKAKIANSAGFGSKINFVKMKVGDGGGSYYNPREDQEDLINTVWEGNITHVAIDEKNPNWINVEMMIPANVGGFMIREYGVFDEDNNMLAIAKCAESYKPLAEDGSTKELIMKMVLTVSNTENITLKIDPTIIFAKKSEIEILENKIKNIKIPVTSVNSKTGAIELKASDIKTEDGKTIESQLDDITTDNKRLTKDKTITGAINELFTSANNGKKLISDVVGNPLLATDTFQQQHDKIQILKNTFVTNLSKKEQGASSTENLQDLINKINNINVGKKWAEGTGKARESSNKEVCMSVTDLDFSPKTVIINTRSDTYREPYIAIDCTLFKYKTQGWYSGGYIILDDGYVHKNNRGFDFYASNGHISKDTTFQWIAFE</sequence>
<accession>C1FR70</accession>
<dbReference type="PANTHER" id="PTHR35191">
    <property type="entry name" value="PROPHAGE SIDE TAIL FIBER PROTEIN HOMOLOG STFQ-RELATED"/>
    <property type="match status" value="1"/>
</dbReference>
<dbReference type="KEGG" id="cby:CLM_2504"/>
<feature type="domain" description="Phage tail fibre protein N-terminal" evidence="1">
    <location>
        <begin position="1"/>
        <end position="149"/>
    </location>
</feature>